<dbReference type="Proteomes" id="UP000800082">
    <property type="component" value="Unassembled WGS sequence"/>
</dbReference>
<proteinExistence type="predicted"/>
<dbReference type="PANTHER" id="PTHR43476">
    <property type="entry name" value="3-(3-HYDROXY-PHENYL)PROPIONATE/3-HYDROXYCINNAMIC ACID HYDROXYLASE"/>
    <property type="match status" value="1"/>
</dbReference>
<evidence type="ECO:0000256" key="1">
    <source>
        <dbReference type="ARBA" id="ARBA00022630"/>
    </source>
</evidence>
<dbReference type="InterPro" id="IPR050631">
    <property type="entry name" value="PheA/TfdB_FAD_monoxygenase"/>
</dbReference>
<evidence type="ECO:0000256" key="3">
    <source>
        <dbReference type="ARBA" id="ARBA00023002"/>
    </source>
</evidence>
<dbReference type="GO" id="GO:0019622">
    <property type="term" value="P:3-(3-hydroxy)phenylpropionate catabolic process"/>
    <property type="evidence" value="ECO:0007669"/>
    <property type="project" value="TreeGrafter"/>
</dbReference>
<gene>
    <name evidence="5" type="ORF">M421DRAFT_55825</name>
</gene>
<dbReference type="PANTHER" id="PTHR43476:SF3">
    <property type="entry name" value="FAD-BINDING MONOOXYGENASE"/>
    <property type="match status" value="1"/>
</dbReference>
<accession>A0A6A5RX67</accession>
<protein>
    <submittedName>
        <fullName evidence="5">Putative monooxygenase</fullName>
    </submittedName>
</protein>
<name>A0A6A5RX67_9PLEO</name>
<sequence>METTDVIICGCGPTGAMLSVLLGQHSVPNVVLEREAFVNRDPRGIALDEDGIRCLQACGIYDKVFTDIGQCMGRFRFVGGTHNDLMTKPFMVMDYNTTEGGTGHPGFVCHKQPAIEKHLRSRIEDLADSQLRLTATVTSISEDEDWVYVTYTDASGQERRMRAKFLVGADGKTGYTRKKYLEPKGVFMEKVSQMSYEETWVALNWKITPPTPESHPDFPLWKKGYTPEMVYDAFFPSDFRFLCNPKRAAVCGRFGLNEDRLWRFEFVVLPGEDGNVMAGPDKIREIVYPYITHTGRKYGLDSEEIQFPSGCIEVLRSRPFNFSARSCNKWALNRVILCGDAAHVFPPFGGQGIASGFRDAISLVWRLVLATRQPSQEAQEFCRALFEGWYTERKQQLDKSLASTIENGSYVTQADPVKIFFRDWYLWSIQLVPTWKRQLEQGSRRGGMTQYSWEAGKGMAFLAHMAGGFDFPQVYCVNLNDEQGSQSVQFTDDVIFAPGKKGFFQMVVFLNSVSDLQKAQKTMEGLEDAWEGVLRLDEATYLVGDTDHPPASIQGTNIYRLATGQEFAAHPVLCAGRPDPQYYDPSRIMRDSRNKQFVILRPDRFVFAACDNRSELREAAAGLSSIRL</sequence>
<dbReference type="OrthoDB" id="2096480at2759"/>
<dbReference type="GeneID" id="54353003"/>
<dbReference type="AlphaFoldDB" id="A0A6A5RX67"/>
<keyword evidence="5" id="KW-0503">Monooxygenase</keyword>
<keyword evidence="6" id="KW-1185">Reference proteome</keyword>
<evidence type="ECO:0000313" key="6">
    <source>
        <dbReference type="Proteomes" id="UP000800082"/>
    </source>
</evidence>
<feature type="domain" description="FAD-binding" evidence="4">
    <location>
        <begin position="313"/>
        <end position="372"/>
    </location>
</feature>
<keyword evidence="1" id="KW-0285">Flavoprotein</keyword>
<evidence type="ECO:0000259" key="4">
    <source>
        <dbReference type="Pfam" id="PF01494"/>
    </source>
</evidence>
<dbReference type="GO" id="GO:0071949">
    <property type="term" value="F:FAD binding"/>
    <property type="evidence" value="ECO:0007669"/>
    <property type="project" value="InterPro"/>
</dbReference>
<reference evidence="5" key="1">
    <citation type="journal article" date="2020" name="Stud. Mycol.">
        <title>101 Dothideomycetes genomes: a test case for predicting lifestyles and emergence of pathogens.</title>
        <authorList>
            <person name="Haridas S."/>
            <person name="Albert R."/>
            <person name="Binder M."/>
            <person name="Bloem J."/>
            <person name="Labutti K."/>
            <person name="Salamov A."/>
            <person name="Andreopoulos B."/>
            <person name="Baker S."/>
            <person name="Barry K."/>
            <person name="Bills G."/>
            <person name="Bluhm B."/>
            <person name="Cannon C."/>
            <person name="Castanera R."/>
            <person name="Culley D."/>
            <person name="Daum C."/>
            <person name="Ezra D."/>
            <person name="Gonzalez J."/>
            <person name="Henrissat B."/>
            <person name="Kuo A."/>
            <person name="Liang C."/>
            <person name="Lipzen A."/>
            <person name="Lutzoni F."/>
            <person name="Magnuson J."/>
            <person name="Mondo S."/>
            <person name="Nolan M."/>
            <person name="Ohm R."/>
            <person name="Pangilinan J."/>
            <person name="Park H.-J."/>
            <person name="Ramirez L."/>
            <person name="Alfaro M."/>
            <person name="Sun H."/>
            <person name="Tritt A."/>
            <person name="Yoshinaga Y."/>
            <person name="Zwiers L.-H."/>
            <person name="Turgeon B."/>
            <person name="Goodwin S."/>
            <person name="Spatafora J."/>
            <person name="Crous P."/>
            <person name="Grigoriev I."/>
        </authorList>
    </citation>
    <scope>NUCLEOTIDE SEQUENCE</scope>
    <source>
        <strain evidence="5">CBS 183.55</strain>
    </source>
</reference>
<dbReference type="InterPro" id="IPR036188">
    <property type="entry name" value="FAD/NAD-bd_sf"/>
</dbReference>
<organism evidence="5 6">
    <name type="scientific">Didymella exigua CBS 183.55</name>
    <dbReference type="NCBI Taxonomy" id="1150837"/>
    <lineage>
        <taxon>Eukaryota</taxon>
        <taxon>Fungi</taxon>
        <taxon>Dikarya</taxon>
        <taxon>Ascomycota</taxon>
        <taxon>Pezizomycotina</taxon>
        <taxon>Dothideomycetes</taxon>
        <taxon>Pleosporomycetidae</taxon>
        <taxon>Pleosporales</taxon>
        <taxon>Pleosporineae</taxon>
        <taxon>Didymellaceae</taxon>
        <taxon>Didymella</taxon>
    </lineage>
</organism>
<evidence type="ECO:0000256" key="2">
    <source>
        <dbReference type="ARBA" id="ARBA00022827"/>
    </source>
</evidence>
<dbReference type="InterPro" id="IPR002938">
    <property type="entry name" value="FAD-bd"/>
</dbReference>
<keyword evidence="3" id="KW-0560">Oxidoreductase</keyword>
<dbReference type="Pfam" id="PF01494">
    <property type="entry name" value="FAD_binding_3"/>
    <property type="match status" value="2"/>
</dbReference>
<dbReference type="PRINTS" id="PR00420">
    <property type="entry name" value="RNGMNOXGNASE"/>
</dbReference>
<dbReference type="GO" id="GO:0008688">
    <property type="term" value="F:3-(3-hydroxyphenyl)propionate hydroxylase activity"/>
    <property type="evidence" value="ECO:0007669"/>
    <property type="project" value="TreeGrafter"/>
</dbReference>
<keyword evidence="2" id="KW-0274">FAD</keyword>
<feature type="domain" description="FAD-binding" evidence="4">
    <location>
        <begin position="4"/>
        <end position="180"/>
    </location>
</feature>
<evidence type="ECO:0000313" key="5">
    <source>
        <dbReference type="EMBL" id="KAF1931940.1"/>
    </source>
</evidence>
<dbReference type="RefSeq" id="XP_033452188.1">
    <property type="nucleotide sequence ID" value="XM_033595336.1"/>
</dbReference>
<dbReference type="Gene3D" id="3.50.50.60">
    <property type="entry name" value="FAD/NAD(P)-binding domain"/>
    <property type="match status" value="2"/>
</dbReference>
<dbReference type="SUPFAM" id="SSF51905">
    <property type="entry name" value="FAD/NAD(P)-binding domain"/>
    <property type="match status" value="1"/>
</dbReference>
<dbReference type="EMBL" id="ML978960">
    <property type="protein sequence ID" value="KAF1931940.1"/>
    <property type="molecule type" value="Genomic_DNA"/>
</dbReference>